<evidence type="ECO:0000313" key="3">
    <source>
        <dbReference type="Proteomes" id="UP001501585"/>
    </source>
</evidence>
<protein>
    <submittedName>
        <fullName evidence="2">Uncharacterized protein</fullName>
    </submittedName>
</protein>
<keyword evidence="1" id="KW-0812">Transmembrane</keyword>
<evidence type="ECO:0000256" key="1">
    <source>
        <dbReference type="SAM" id="Phobius"/>
    </source>
</evidence>
<keyword evidence="3" id="KW-1185">Reference proteome</keyword>
<evidence type="ECO:0000313" key="2">
    <source>
        <dbReference type="EMBL" id="GAA1995678.1"/>
    </source>
</evidence>
<keyword evidence="1" id="KW-1133">Transmembrane helix</keyword>
<name>A0ABN2T156_9ACTN</name>
<dbReference type="RefSeq" id="WP_344107652.1">
    <property type="nucleotide sequence ID" value="NZ_BAAAPC010000008.1"/>
</dbReference>
<keyword evidence="1" id="KW-0472">Membrane</keyword>
<sequence>MGSGTAVILGVDGAMTAFGAAVPDLGTIGIAPVACAGATCVLTPLLLVPRRAAGRSTLRPPR</sequence>
<proteinExistence type="predicted"/>
<feature type="transmembrane region" description="Helical" evidence="1">
    <location>
        <begin position="29"/>
        <end position="48"/>
    </location>
</feature>
<dbReference type="Proteomes" id="UP001501585">
    <property type="component" value="Unassembled WGS sequence"/>
</dbReference>
<comment type="caution">
    <text evidence="2">The sequence shown here is derived from an EMBL/GenBank/DDBJ whole genome shotgun (WGS) entry which is preliminary data.</text>
</comment>
<dbReference type="EMBL" id="BAAAPC010000008">
    <property type="protein sequence ID" value="GAA1995678.1"/>
    <property type="molecule type" value="Genomic_DNA"/>
</dbReference>
<accession>A0ABN2T156</accession>
<organism evidence="2 3">
    <name type="scientific">Nocardiopsis rhodophaea</name>
    <dbReference type="NCBI Taxonomy" id="280238"/>
    <lineage>
        <taxon>Bacteria</taxon>
        <taxon>Bacillati</taxon>
        <taxon>Actinomycetota</taxon>
        <taxon>Actinomycetes</taxon>
        <taxon>Streptosporangiales</taxon>
        <taxon>Nocardiopsidaceae</taxon>
        <taxon>Nocardiopsis</taxon>
    </lineage>
</organism>
<reference evidence="2 3" key="1">
    <citation type="journal article" date="2019" name="Int. J. Syst. Evol. Microbiol.">
        <title>The Global Catalogue of Microorganisms (GCM) 10K type strain sequencing project: providing services to taxonomists for standard genome sequencing and annotation.</title>
        <authorList>
            <consortium name="The Broad Institute Genomics Platform"/>
            <consortium name="The Broad Institute Genome Sequencing Center for Infectious Disease"/>
            <person name="Wu L."/>
            <person name="Ma J."/>
        </authorList>
    </citation>
    <scope>NUCLEOTIDE SEQUENCE [LARGE SCALE GENOMIC DNA]</scope>
    <source>
        <strain evidence="2 3">JCM 15313</strain>
    </source>
</reference>
<gene>
    <name evidence="2" type="ORF">GCM10009799_22650</name>
</gene>